<proteinExistence type="predicted"/>
<dbReference type="GeneID" id="116944064"/>
<evidence type="ECO:0000256" key="4">
    <source>
        <dbReference type="ARBA" id="ARBA00023242"/>
    </source>
</evidence>
<dbReference type="InterPro" id="IPR013272">
    <property type="entry name" value="Vps72/YL1_C"/>
</dbReference>
<feature type="compositionally biased region" description="Low complexity" evidence="5">
    <location>
        <begin position="25"/>
        <end position="36"/>
    </location>
</feature>
<dbReference type="Pfam" id="PF08265">
    <property type="entry name" value="YL1_C"/>
    <property type="match status" value="1"/>
</dbReference>
<keyword evidence="2" id="KW-0805">Transcription regulation</keyword>
<dbReference type="RefSeq" id="XP_032813358.1">
    <property type="nucleotide sequence ID" value="XM_032957467.1"/>
</dbReference>
<keyword evidence="3" id="KW-0804">Transcription</keyword>
<keyword evidence="7" id="KW-1185">Reference proteome</keyword>
<evidence type="ECO:0000256" key="2">
    <source>
        <dbReference type="ARBA" id="ARBA00023015"/>
    </source>
</evidence>
<dbReference type="SMART" id="SM00993">
    <property type="entry name" value="YL1_C"/>
    <property type="match status" value="1"/>
</dbReference>
<dbReference type="CTD" id="125476"/>
<evidence type="ECO:0000313" key="8">
    <source>
        <dbReference type="RefSeq" id="XP_032813358.1"/>
    </source>
</evidence>
<dbReference type="InterPro" id="IPR029525">
    <property type="entry name" value="INO80C/Ies6"/>
</dbReference>
<keyword evidence="4" id="KW-0539">Nucleus</keyword>
<evidence type="ECO:0000256" key="5">
    <source>
        <dbReference type="SAM" id="MobiDB-lite"/>
    </source>
</evidence>
<evidence type="ECO:0000259" key="6">
    <source>
        <dbReference type="SMART" id="SM00993"/>
    </source>
</evidence>
<reference evidence="8" key="1">
    <citation type="submission" date="2025-08" db="UniProtKB">
        <authorList>
            <consortium name="RefSeq"/>
        </authorList>
    </citation>
    <scope>IDENTIFICATION</scope>
    <source>
        <tissue evidence="8">Sperm</tissue>
    </source>
</reference>
<gene>
    <name evidence="8" type="primary">INO80C</name>
</gene>
<dbReference type="PANTHER" id="PTHR31200">
    <property type="entry name" value="INO80 COMPLEX SUBUNIT C"/>
    <property type="match status" value="1"/>
</dbReference>
<comment type="subcellular location">
    <subcellularLocation>
        <location evidence="1">Nucleus</location>
    </subcellularLocation>
</comment>
<protein>
    <submittedName>
        <fullName evidence="8">INO80 complex subunit C isoform X2</fullName>
    </submittedName>
</protein>
<evidence type="ECO:0000256" key="3">
    <source>
        <dbReference type="ARBA" id="ARBA00023163"/>
    </source>
</evidence>
<dbReference type="Proteomes" id="UP001318040">
    <property type="component" value="Chromosome 20"/>
</dbReference>
<dbReference type="GO" id="GO:0006338">
    <property type="term" value="P:chromatin remodeling"/>
    <property type="evidence" value="ECO:0007669"/>
    <property type="project" value="InterPro"/>
</dbReference>
<evidence type="ECO:0000256" key="1">
    <source>
        <dbReference type="ARBA" id="ARBA00004123"/>
    </source>
</evidence>
<accession>A0AAJ7T8N2</accession>
<feature type="compositionally biased region" description="Pro residues" evidence="5">
    <location>
        <begin position="7"/>
        <end position="17"/>
    </location>
</feature>
<sequence length="189" mass="19914">MSAVPPSAAPPPPPPQRPRCKKRPGSSAAFAVAAAGTATKPNMKKRVLQQPGVSTCEGEVTTTTATMAVAAVEGKEAVPVLVSAEPAHSGLGGMGVRKSRVWKNLKQIIAAERSMNWSPDDATYSNIDAPPSFKPAKKYSDLSGLPASYTDPQSKLHFSNAEEFSQVRTLPMDIVSGYLALRKATSIVP</sequence>
<name>A0AAJ7T8N2_PETMA</name>
<dbReference type="PANTHER" id="PTHR31200:SF1">
    <property type="entry name" value="INO80 COMPLEX SUBUNIT C"/>
    <property type="match status" value="1"/>
</dbReference>
<feature type="region of interest" description="Disordered" evidence="5">
    <location>
        <begin position="1"/>
        <end position="36"/>
    </location>
</feature>
<dbReference type="GO" id="GO:0031011">
    <property type="term" value="C:Ino80 complex"/>
    <property type="evidence" value="ECO:0007669"/>
    <property type="project" value="InterPro"/>
</dbReference>
<organism evidence="7 8">
    <name type="scientific">Petromyzon marinus</name>
    <name type="common">Sea lamprey</name>
    <dbReference type="NCBI Taxonomy" id="7757"/>
    <lineage>
        <taxon>Eukaryota</taxon>
        <taxon>Metazoa</taxon>
        <taxon>Chordata</taxon>
        <taxon>Craniata</taxon>
        <taxon>Vertebrata</taxon>
        <taxon>Cyclostomata</taxon>
        <taxon>Hyperoartia</taxon>
        <taxon>Petromyzontiformes</taxon>
        <taxon>Petromyzontidae</taxon>
        <taxon>Petromyzon</taxon>
    </lineage>
</organism>
<evidence type="ECO:0000313" key="7">
    <source>
        <dbReference type="Proteomes" id="UP001318040"/>
    </source>
</evidence>
<feature type="domain" description="Vps72/YL1 C-terminal" evidence="6">
    <location>
        <begin position="138"/>
        <end position="167"/>
    </location>
</feature>
<dbReference type="AlphaFoldDB" id="A0AAJ7T8N2"/>